<protein>
    <submittedName>
        <fullName evidence="2">Uncharacterized protein</fullName>
    </submittedName>
</protein>
<keyword evidence="1" id="KW-0472">Membrane</keyword>
<dbReference type="Proteomes" id="UP001165122">
    <property type="component" value="Unassembled WGS sequence"/>
</dbReference>
<reference evidence="3" key="1">
    <citation type="journal article" date="2023" name="Commun. Biol.">
        <title>Genome analysis of Parmales, the sister group of diatoms, reveals the evolutionary specialization of diatoms from phago-mixotrophs to photoautotrophs.</title>
        <authorList>
            <person name="Ban H."/>
            <person name="Sato S."/>
            <person name="Yoshikawa S."/>
            <person name="Yamada K."/>
            <person name="Nakamura Y."/>
            <person name="Ichinomiya M."/>
            <person name="Sato N."/>
            <person name="Blanc-Mathieu R."/>
            <person name="Endo H."/>
            <person name="Kuwata A."/>
            <person name="Ogata H."/>
        </authorList>
    </citation>
    <scope>NUCLEOTIDE SEQUENCE [LARGE SCALE GENOMIC DNA]</scope>
    <source>
        <strain evidence="3">NIES 3700</strain>
    </source>
</reference>
<dbReference type="OrthoDB" id="36142at2759"/>
<keyword evidence="3" id="KW-1185">Reference proteome</keyword>
<keyword evidence="1" id="KW-1133">Transmembrane helix</keyword>
<keyword evidence="1" id="KW-0812">Transmembrane</keyword>
<sequence>MVFMFSDVNEDGMKFFGLHSPTILFTLFSNLCLLIFEVYVLTICPPTMHSSTKIKIFALAFETTLIGSSYYLNYLRHVKLGDMLFRRPLPQSAPSTITDKKTDEPISTEIADPSNNVPSRIIVRTTWVCSTVFAIPFFRDLLFPGQVLKWFPGDVQYLIFVKAYVHSPPSSVYNNNHLMFIGDKVTSQHTGLLICLLCLFKMTTALLIKQNETLGEYWKKGWDSGSGMYKLDASKIRIGTVKQIQCLKLQFFGNFLVWMTMFRYYHAALELEGFKTNHHLIIIFWETFVLFMYAWF</sequence>
<evidence type="ECO:0000313" key="3">
    <source>
        <dbReference type="Proteomes" id="UP001165122"/>
    </source>
</evidence>
<gene>
    <name evidence="2" type="ORF">TrLO_g6448</name>
</gene>
<dbReference type="EMBL" id="BRXW01000491">
    <property type="protein sequence ID" value="GMH59733.1"/>
    <property type="molecule type" value="Genomic_DNA"/>
</dbReference>
<proteinExistence type="predicted"/>
<dbReference type="AlphaFoldDB" id="A0A9W7DYS1"/>
<feature type="transmembrane region" description="Helical" evidence="1">
    <location>
        <begin position="23"/>
        <end position="44"/>
    </location>
</feature>
<feature type="transmembrane region" description="Helical" evidence="1">
    <location>
        <begin position="56"/>
        <end position="74"/>
    </location>
</feature>
<evidence type="ECO:0000256" key="1">
    <source>
        <dbReference type="SAM" id="Phobius"/>
    </source>
</evidence>
<name>A0A9W7DYS1_9STRA</name>
<evidence type="ECO:0000313" key="2">
    <source>
        <dbReference type="EMBL" id="GMH59733.1"/>
    </source>
</evidence>
<accession>A0A9W7DYS1</accession>
<organism evidence="2 3">
    <name type="scientific">Triparma laevis f. longispina</name>
    <dbReference type="NCBI Taxonomy" id="1714387"/>
    <lineage>
        <taxon>Eukaryota</taxon>
        <taxon>Sar</taxon>
        <taxon>Stramenopiles</taxon>
        <taxon>Ochrophyta</taxon>
        <taxon>Bolidophyceae</taxon>
        <taxon>Parmales</taxon>
        <taxon>Triparmaceae</taxon>
        <taxon>Triparma</taxon>
    </lineage>
</organism>
<comment type="caution">
    <text evidence="2">The sequence shown here is derived from an EMBL/GenBank/DDBJ whole genome shotgun (WGS) entry which is preliminary data.</text>
</comment>